<reference evidence="1 2" key="1">
    <citation type="submission" date="2024-04" db="EMBL/GenBank/DDBJ databases">
        <authorList>
            <person name="Waldvogel A.-M."/>
            <person name="Schoenle A."/>
        </authorList>
    </citation>
    <scope>NUCLEOTIDE SEQUENCE [LARGE SCALE GENOMIC DNA]</scope>
</reference>
<keyword evidence="2" id="KW-1185">Reference proteome</keyword>
<accession>A0AAV2MPL7</accession>
<dbReference type="Proteomes" id="UP001497482">
    <property type="component" value="Chromosome 9"/>
</dbReference>
<evidence type="ECO:0000313" key="1">
    <source>
        <dbReference type="EMBL" id="CAL1614961.1"/>
    </source>
</evidence>
<proteinExistence type="predicted"/>
<sequence>MWMEKVEYEGSGGGMGVGGDVRVVRVFLLGGLGWVVGVVWGYEVERGEVDWGWVGVKWVSGRGGWFGRGVEGVLGVWVVGVLGRGCWDLVCEYDRVGWWIGCGKELCFRVVLGGVGVGWWGDG</sequence>
<evidence type="ECO:0008006" key="3">
    <source>
        <dbReference type="Google" id="ProtNLM"/>
    </source>
</evidence>
<protein>
    <recommendedName>
        <fullName evidence="3">Transmembrane protein</fullName>
    </recommendedName>
</protein>
<dbReference type="EMBL" id="OZ035831">
    <property type="protein sequence ID" value="CAL1614961.1"/>
    <property type="molecule type" value="Genomic_DNA"/>
</dbReference>
<gene>
    <name evidence="1" type="ORF">KC01_LOCUS40979</name>
</gene>
<dbReference type="AlphaFoldDB" id="A0AAV2MPL7"/>
<organism evidence="1 2">
    <name type="scientific">Knipowitschia caucasica</name>
    <name type="common">Caucasian dwarf goby</name>
    <name type="synonym">Pomatoschistus caucasicus</name>
    <dbReference type="NCBI Taxonomy" id="637954"/>
    <lineage>
        <taxon>Eukaryota</taxon>
        <taxon>Metazoa</taxon>
        <taxon>Chordata</taxon>
        <taxon>Craniata</taxon>
        <taxon>Vertebrata</taxon>
        <taxon>Euteleostomi</taxon>
        <taxon>Actinopterygii</taxon>
        <taxon>Neopterygii</taxon>
        <taxon>Teleostei</taxon>
        <taxon>Neoteleostei</taxon>
        <taxon>Acanthomorphata</taxon>
        <taxon>Gobiaria</taxon>
        <taxon>Gobiiformes</taxon>
        <taxon>Gobioidei</taxon>
        <taxon>Gobiidae</taxon>
        <taxon>Gobiinae</taxon>
        <taxon>Knipowitschia</taxon>
    </lineage>
</organism>
<name>A0AAV2MPL7_KNICA</name>
<evidence type="ECO:0000313" key="2">
    <source>
        <dbReference type="Proteomes" id="UP001497482"/>
    </source>
</evidence>